<dbReference type="EMBL" id="AEXN01000047">
    <property type="protein sequence ID" value="EGC83139.1"/>
    <property type="molecule type" value="Genomic_DNA"/>
</dbReference>
<dbReference type="InterPro" id="IPR000485">
    <property type="entry name" value="AsnC-type_HTH_dom"/>
</dbReference>
<dbReference type="AlphaFoldDB" id="F0H2Z6"/>
<reference evidence="1 2" key="1">
    <citation type="submission" date="2011-01" db="EMBL/GenBank/DDBJ databases">
        <authorList>
            <person name="Durkin A.S."/>
            <person name="Madupu R."/>
            <person name="Torralba M."/>
            <person name="Gillis M."/>
            <person name="Methe B."/>
            <person name="Sutton G."/>
            <person name="Nelson K.E."/>
        </authorList>
    </citation>
    <scope>NUCLEOTIDE SEQUENCE [LARGE SCALE GENOMIC DNA]</scope>
    <source>
        <strain evidence="1 2">ACS-025-V-Sch4</strain>
    </source>
</reference>
<evidence type="ECO:0000313" key="1">
    <source>
        <dbReference type="EMBL" id="EGC83139.1"/>
    </source>
</evidence>
<dbReference type="Proteomes" id="UP000005277">
    <property type="component" value="Unassembled WGS sequence"/>
</dbReference>
<proteinExistence type="predicted"/>
<accession>F0H2Z6</accession>
<sequence>MISFSNIINLDIRTKSDFEIEKYVKDVFEIESNYISSTIPFEQEVIDQIDNKNVGLNVGLNKTEKKVIELLIENPSLTSIELAEKIGVTKRTIERSFKSLQEKNMIERIGSKRDGNWIVVRQAKYISKLKLIVVHCYNILNDFTIEIIKDIIFSYNKRN</sequence>
<evidence type="ECO:0000313" key="2">
    <source>
        <dbReference type="Proteomes" id="UP000005277"/>
    </source>
</evidence>
<dbReference type="Gene3D" id="1.10.10.10">
    <property type="entry name" value="Winged helix-like DNA-binding domain superfamily/Winged helix DNA-binding domain"/>
    <property type="match status" value="1"/>
</dbReference>
<dbReference type="CDD" id="cd00090">
    <property type="entry name" value="HTH_ARSR"/>
    <property type="match status" value="1"/>
</dbReference>
<comment type="caution">
    <text evidence="1">The sequence shown here is derived from an EMBL/GenBank/DDBJ whole genome shotgun (WGS) entry which is preliminary data.</text>
</comment>
<gene>
    <name evidence="1" type="ORF">HMPREF9246_0095</name>
</gene>
<dbReference type="InterPro" id="IPR011991">
    <property type="entry name" value="ArsR-like_HTH"/>
</dbReference>
<dbReference type="InterPro" id="IPR036390">
    <property type="entry name" value="WH_DNA-bd_sf"/>
</dbReference>
<keyword evidence="2" id="KW-1185">Reference proteome</keyword>
<dbReference type="SUPFAM" id="SSF46785">
    <property type="entry name" value="Winged helix' DNA-binding domain"/>
    <property type="match status" value="1"/>
</dbReference>
<dbReference type="InterPro" id="IPR036388">
    <property type="entry name" value="WH-like_DNA-bd_sf"/>
</dbReference>
<dbReference type="PRINTS" id="PR00033">
    <property type="entry name" value="HTHASNC"/>
</dbReference>
<dbReference type="GO" id="GO:0043565">
    <property type="term" value="F:sequence-specific DNA binding"/>
    <property type="evidence" value="ECO:0007669"/>
    <property type="project" value="InterPro"/>
</dbReference>
<dbReference type="RefSeq" id="WP_004818627.1">
    <property type="nucleotide sequence ID" value="NZ_AEXN01000047.1"/>
</dbReference>
<name>F0H2Z6_9FIRM</name>
<protein>
    <submittedName>
        <fullName evidence="1">HTH domain protein</fullName>
    </submittedName>
</protein>
<dbReference type="Pfam" id="PF13412">
    <property type="entry name" value="HTH_24"/>
    <property type="match status" value="1"/>
</dbReference>
<organism evidence="1 2">
    <name type="scientific">Anaerococcus hydrogenalis ACS-025-V-Sch4</name>
    <dbReference type="NCBI Taxonomy" id="879306"/>
    <lineage>
        <taxon>Bacteria</taxon>
        <taxon>Bacillati</taxon>
        <taxon>Bacillota</taxon>
        <taxon>Tissierellia</taxon>
        <taxon>Tissierellales</taxon>
        <taxon>Peptoniphilaceae</taxon>
        <taxon>Anaerococcus</taxon>
    </lineage>
</organism>